<evidence type="ECO:0000256" key="1">
    <source>
        <dbReference type="ARBA" id="ARBA00022723"/>
    </source>
</evidence>
<dbReference type="GO" id="GO:0046872">
    <property type="term" value="F:metal ion binding"/>
    <property type="evidence" value="ECO:0007669"/>
    <property type="project" value="UniProtKB-KW"/>
</dbReference>
<evidence type="ECO:0000313" key="6">
    <source>
        <dbReference type="EMBL" id="UTF52144.1"/>
    </source>
</evidence>
<dbReference type="CDD" id="cd01092">
    <property type="entry name" value="APP-like"/>
    <property type="match status" value="1"/>
</dbReference>
<evidence type="ECO:0000256" key="2">
    <source>
        <dbReference type="ARBA" id="ARBA00022801"/>
    </source>
</evidence>
<sequence length="386" mass="41628">MNEPFAERVRRCQRGLADRGAAALVASPGPVLTYLTGVEESPSERHFLAVVPRDGPPVVVAPAMYGAELEAAPVDRAVLWGDGDNPVEALASAFETAGLEPESEADETTLLDDRLWTTFAQDVRGLFPDTTYGLASDVIEPLRLRKDRLERTTLRQAGNVADRVSMTLRKRGEEVVGLTERELAEEIDRLLEAEGGRGTAFDTIVAAGENGARPHHQPGDRPIEAGDPVVLDFGAFVDADLESGQARYPGDQTRTMVFAGEPPEGYREVHETVARAQQAAVEYVEPGVTAESVDAVAREIIADAGYGDAFVHRTGHGVGLEVHEPPYIVEGNEQALEPGMVFSVEPGIYLEGEFGVRLEDLVVVTEDGCERLNATPLDWACEGACQ</sequence>
<dbReference type="KEGG" id="sawl:NGM29_10050"/>
<comment type="similarity">
    <text evidence="3">Belongs to the peptidase M24B family.</text>
</comment>
<proteinExistence type="inferred from homology"/>
<protein>
    <submittedName>
        <fullName evidence="6">Xaa-Pro peptidase family protein</fullName>
    </submittedName>
</protein>
<evidence type="ECO:0000256" key="3">
    <source>
        <dbReference type="RuleBase" id="RU000590"/>
    </source>
</evidence>
<name>A0A9E7N7U3_9EURY</name>
<dbReference type="InterPro" id="IPR036005">
    <property type="entry name" value="Creatinase/aminopeptidase-like"/>
</dbReference>
<dbReference type="InterPro" id="IPR000587">
    <property type="entry name" value="Creatinase_N"/>
</dbReference>
<dbReference type="PROSITE" id="PS00491">
    <property type="entry name" value="PROLINE_PEPTIDASE"/>
    <property type="match status" value="1"/>
</dbReference>
<evidence type="ECO:0000259" key="5">
    <source>
        <dbReference type="Pfam" id="PF01321"/>
    </source>
</evidence>
<dbReference type="GO" id="GO:0016787">
    <property type="term" value="F:hydrolase activity"/>
    <property type="evidence" value="ECO:0007669"/>
    <property type="project" value="UniProtKB-KW"/>
</dbReference>
<dbReference type="Gene3D" id="3.40.350.10">
    <property type="entry name" value="Creatinase/prolidase N-terminal domain"/>
    <property type="match status" value="1"/>
</dbReference>
<dbReference type="SUPFAM" id="SSF55920">
    <property type="entry name" value="Creatinase/aminopeptidase"/>
    <property type="match status" value="1"/>
</dbReference>
<feature type="domain" description="Creatinase N-terminal" evidence="5">
    <location>
        <begin position="8"/>
        <end position="103"/>
    </location>
</feature>
<reference evidence="6" key="1">
    <citation type="submission" date="2022-06" db="EMBL/GenBank/DDBJ databases">
        <title>Diverse halophilic archaea isolated from saline environments.</title>
        <authorList>
            <person name="Cui H.-L."/>
        </authorList>
    </citation>
    <scope>NUCLEOTIDE SEQUENCE</scope>
    <source>
        <strain evidence="6">WLHS1</strain>
    </source>
</reference>
<keyword evidence="2" id="KW-0378">Hydrolase</keyword>
<accession>A0A9E7N7U3</accession>
<dbReference type="PANTHER" id="PTHR46112:SF3">
    <property type="entry name" value="AMINOPEPTIDASE YPDF"/>
    <property type="match status" value="1"/>
</dbReference>
<dbReference type="Pfam" id="PF00557">
    <property type="entry name" value="Peptidase_M24"/>
    <property type="match status" value="1"/>
</dbReference>
<dbReference type="Gene3D" id="3.90.230.10">
    <property type="entry name" value="Creatinase/methionine aminopeptidase superfamily"/>
    <property type="match status" value="1"/>
</dbReference>
<dbReference type="EMBL" id="CP100355">
    <property type="protein sequence ID" value="UTF52144.1"/>
    <property type="molecule type" value="Genomic_DNA"/>
</dbReference>
<dbReference type="InterPro" id="IPR001131">
    <property type="entry name" value="Peptidase_M24B_aminopep-P_CS"/>
</dbReference>
<dbReference type="Pfam" id="PF01321">
    <property type="entry name" value="Creatinase_N"/>
    <property type="match status" value="1"/>
</dbReference>
<dbReference type="InterPro" id="IPR050659">
    <property type="entry name" value="Peptidase_M24B"/>
</dbReference>
<dbReference type="Proteomes" id="UP001056855">
    <property type="component" value="Chromosome"/>
</dbReference>
<dbReference type="InterPro" id="IPR029149">
    <property type="entry name" value="Creatin/AminoP/Spt16_N"/>
</dbReference>
<dbReference type="InterPro" id="IPR000994">
    <property type="entry name" value="Pept_M24"/>
</dbReference>
<feature type="domain" description="Peptidase M24" evidence="4">
    <location>
        <begin position="154"/>
        <end position="366"/>
    </location>
</feature>
<gene>
    <name evidence="6" type="ORF">NGM29_10050</name>
</gene>
<dbReference type="AlphaFoldDB" id="A0A9E7N7U3"/>
<keyword evidence="1 3" id="KW-0479">Metal-binding</keyword>
<dbReference type="RefSeq" id="WP_254155936.1">
    <property type="nucleotide sequence ID" value="NZ_CP100355.1"/>
</dbReference>
<keyword evidence="7" id="KW-1185">Reference proteome</keyword>
<evidence type="ECO:0000259" key="4">
    <source>
        <dbReference type="Pfam" id="PF00557"/>
    </source>
</evidence>
<evidence type="ECO:0000313" key="7">
    <source>
        <dbReference type="Proteomes" id="UP001056855"/>
    </source>
</evidence>
<organism evidence="6 7">
    <name type="scientific">Natronosalvus rutilus</name>
    <dbReference type="NCBI Taxonomy" id="2953753"/>
    <lineage>
        <taxon>Archaea</taxon>
        <taxon>Methanobacteriati</taxon>
        <taxon>Methanobacteriota</taxon>
        <taxon>Stenosarchaea group</taxon>
        <taxon>Halobacteria</taxon>
        <taxon>Halobacteriales</taxon>
        <taxon>Natrialbaceae</taxon>
        <taxon>Natronosalvus</taxon>
    </lineage>
</organism>
<dbReference type="SUPFAM" id="SSF53092">
    <property type="entry name" value="Creatinase/prolidase N-terminal domain"/>
    <property type="match status" value="1"/>
</dbReference>
<dbReference type="PANTHER" id="PTHR46112">
    <property type="entry name" value="AMINOPEPTIDASE"/>
    <property type="match status" value="1"/>
</dbReference>
<dbReference type="GeneID" id="73290390"/>